<proteinExistence type="predicted"/>
<reference evidence="1" key="2">
    <citation type="submission" date="2021-05" db="EMBL/GenBank/DDBJ databases">
        <title>Whole genome PacBio Sequel sequence of Salmonella enterica subsp. enterica.</title>
        <authorList>
            <person name="Hoffmann M."/>
            <person name="Balkey M."/>
            <person name="Luo Y."/>
        </authorList>
    </citation>
    <scope>NUCLEOTIDE SEQUENCE</scope>
    <source>
        <strain evidence="1">CFSAN001066</strain>
    </source>
</reference>
<evidence type="ECO:0008006" key="2">
    <source>
        <dbReference type="Google" id="ProtNLM"/>
    </source>
</evidence>
<accession>A0A8E6ID75</accession>
<dbReference type="EMBL" id="CP074591">
    <property type="protein sequence ID" value="QVP35573.1"/>
    <property type="molecule type" value="Genomic_DNA"/>
</dbReference>
<dbReference type="AlphaFoldDB" id="A0A8E6ID75"/>
<evidence type="ECO:0000313" key="1">
    <source>
        <dbReference type="EMBL" id="QVP35573.1"/>
    </source>
</evidence>
<organism evidence="1">
    <name type="scientific">Salmonella senftenberg</name>
    <dbReference type="NCBI Taxonomy" id="28150"/>
    <lineage>
        <taxon>Bacteria</taxon>
        <taxon>Pseudomonadati</taxon>
        <taxon>Pseudomonadota</taxon>
        <taxon>Gammaproteobacteria</taxon>
        <taxon>Enterobacterales</taxon>
        <taxon>Enterobacteriaceae</taxon>
        <taxon>Salmonella</taxon>
    </lineage>
</organism>
<name>A0A8E6ID75_SALSE</name>
<gene>
    <name evidence="1" type="ORF">AIU08_14975</name>
</gene>
<sequence length="62" mass="7089">MKHLIKIVKGEPVVSTEVIAIEFGRRHDNVMQNIRSLIESKHLGVLDFKESSYVSLTPTRIK</sequence>
<reference evidence="1" key="1">
    <citation type="submission" date="2018-07" db="EMBL/GenBank/DDBJ databases">
        <authorList>
            <consortium name="GenomeTrakr network: Whole genome sequencing for foodborne pathogen traceback"/>
        </authorList>
    </citation>
    <scope>NUCLEOTIDE SEQUENCE</scope>
    <source>
        <strain evidence="1">CFSAN001066</strain>
    </source>
</reference>
<protein>
    <recommendedName>
        <fullName evidence="2">Rha family transcriptional regulator</fullName>
    </recommendedName>
</protein>